<dbReference type="PROSITE" id="PS50835">
    <property type="entry name" value="IG_LIKE"/>
    <property type="match status" value="2"/>
</dbReference>
<dbReference type="Proteomes" id="UP000092461">
    <property type="component" value="Unassembled WGS sequence"/>
</dbReference>
<dbReference type="FunFam" id="2.60.40.10:FF:000129">
    <property type="entry name" value="CLUMA_CG018772, isoform A"/>
    <property type="match status" value="1"/>
</dbReference>
<feature type="chain" id="PRO_5044555189" evidence="1">
    <location>
        <begin position="26"/>
        <end position="277"/>
    </location>
</feature>
<reference evidence="4" key="3">
    <citation type="submission" date="2020-05" db="UniProtKB">
        <authorList>
            <consortium name="EnsemblMetazoa"/>
        </authorList>
    </citation>
    <scope>IDENTIFICATION</scope>
    <source>
        <strain evidence="4">Jacobina</strain>
    </source>
</reference>
<dbReference type="CDD" id="cd00096">
    <property type="entry name" value="Ig"/>
    <property type="match status" value="1"/>
</dbReference>
<dbReference type="InterPro" id="IPR036179">
    <property type="entry name" value="Ig-like_dom_sf"/>
</dbReference>
<dbReference type="AlphaFoldDB" id="A0A1B0C9F9"/>
<protein>
    <submittedName>
        <fullName evidence="3">Putative secreted protein</fullName>
    </submittedName>
</protein>
<evidence type="ECO:0000256" key="1">
    <source>
        <dbReference type="SAM" id="SignalP"/>
    </source>
</evidence>
<evidence type="ECO:0000313" key="4">
    <source>
        <dbReference type="EnsemblMetazoa" id="LLOJ000581-PA"/>
    </source>
</evidence>
<dbReference type="Pfam" id="PF13927">
    <property type="entry name" value="Ig_3"/>
    <property type="match status" value="1"/>
</dbReference>
<dbReference type="PANTHER" id="PTHR23279:SF41">
    <property type="entry name" value="DEFECTIVE PROBOSCIS EXTENSION RESPONSE 4-RELATED"/>
    <property type="match status" value="1"/>
</dbReference>
<dbReference type="GO" id="GO:0032589">
    <property type="term" value="C:neuron projection membrane"/>
    <property type="evidence" value="ECO:0007669"/>
    <property type="project" value="TreeGrafter"/>
</dbReference>
<feature type="domain" description="Ig-like" evidence="2">
    <location>
        <begin position="129"/>
        <end position="220"/>
    </location>
</feature>
<keyword evidence="5" id="KW-1185">Reference proteome</keyword>
<dbReference type="SMART" id="SM00406">
    <property type="entry name" value="IGv"/>
    <property type="match status" value="2"/>
</dbReference>
<dbReference type="InterPro" id="IPR003598">
    <property type="entry name" value="Ig_sub2"/>
</dbReference>
<dbReference type="InterPro" id="IPR013106">
    <property type="entry name" value="Ig_V-set"/>
</dbReference>
<dbReference type="VEuPathDB" id="VectorBase:LLONM1_008684"/>
<reference evidence="5" key="1">
    <citation type="submission" date="2012-05" db="EMBL/GenBank/DDBJ databases">
        <title>Whole Genome Assembly of Lutzomyia longipalpis.</title>
        <authorList>
            <person name="Richards S."/>
            <person name="Qu C."/>
            <person name="Dillon R."/>
            <person name="Worley K."/>
            <person name="Scherer S."/>
            <person name="Batterton M."/>
            <person name="Taylor A."/>
            <person name="Hawes A."/>
            <person name="Hernandez B."/>
            <person name="Kovar C."/>
            <person name="Mandapat C."/>
            <person name="Pham C."/>
            <person name="Qu C."/>
            <person name="Jing C."/>
            <person name="Bess C."/>
            <person name="Bandaranaike D."/>
            <person name="Ngo D."/>
            <person name="Ongeri F."/>
            <person name="Arias F."/>
            <person name="Lara F."/>
            <person name="Weissenberger G."/>
            <person name="Kamau G."/>
            <person name="Han H."/>
            <person name="Shen H."/>
            <person name="Dinh H."/>
            <person name="Khalil I."/>
            <person name="Jones J."/>
            <person name="Shafer J."/>
            <person name="Jayaseelan J."/>
            <person name="Quiroz J."/>
            <person name="Blankenburg K."/>
            <person name="Nguyen L."/>
            <person name="Jackson L."/>
            <person name="Francisco L."/>
            <person name="Tang L.-Y."/>
            <person name="Pu L.-L."/>
            <person name="Perales L."/>
            <person name="Lorensuhewa L."/>
            <person name="Munidasa M."/>
            <person name="Coyle M."/>
            <person name="Taylor M."/>
            <person name="Puazo M."/>
            <person name="Firestine M."/>
            <person name="Scheel M."/>
            <person name="Javaid M."/>
            <person name="Wang M."/>
            <person name="Li M."/>
            <person name="Tabassum N."/>
            <person name="Saada N."/>
            <person name="Osuji N."/>
            <person name="Aqrawi P."/>
            <person name="Fu Q."/>
            <person name="Thornton R."/>
            <person name="Raj R."/>
            <person name="Goodspeed R."/>
            <person name="Mata R."/>
            <person name="Najjar R."/>
            <person name="Gubbala S."/>
            <person name="Lee S."/>
            <person name="Denson S."/>
            <person name="Patil S."/>
            <person name="Macmil S."/>
            <person name="Qi S."/>
            <person name="Matskevitch T."/>
            <person name="Palculict T."/>
            <person name="Mathew T."/>
            <person name="Vee V."/>
            <person name="Velamala V."/>
            <person name="Korchina V."/>
            <person name="Cai W."/>
            <person name="Liu W."/>
            <person name="Dai W."/>
            <person name="Zou X."/>
            <person name="Zhu Y."/>
            <person name="Zhang Y."/>
            <person name="Wu Y.-Q."/>
            <person name="Xin Y."/>
            <person name="Nazarath L."/>
            <person name="Kovar C."/>
            <person name="Han Y."/>
            <person name="Muzny D."/>
            <person name="Gibbs R."/>
        </authorList>
    </citation>
    <scope>NUCLEOTIDE SEQUENCE [LARGE SCALE GENOMIC DNA]</scope>
    <source>
        <strain evidence="5">Jacobina</strain>
    </source>
</reference>
<dbReference type="InterPro" id="IPR003599">
    <property type="entry name" value="Ig_sub"/>
</dbReference>
<sequence>MQINPPPQGMLTLVTVLVFVALGEGSMMSFEDSVWDSPPYFDDSTVREVTAAAGYPAMLRCRVRNIGDRAVSWIRRRDLHILAIGIMTYTNDPRFQAEHSEGSDDWTLKIRSARPADSGVYECQISIDPKISLGIHLNVIASHARILGGREVFVRRGSDVNLTCLVETAPAPIELHWARNGRPLDFSQRGGMSILSERRARTSQLLMSRVSPRDAGNYSCYPMGNSGTDAAFVLVHVIKDENSAAMQHESSANFPHHASIPIGFAVGICSVLGLLMR</sequence>
<proteinExistence type="predicted"/>
<dbReference type="CDD" id="cd00099">
    <property type="entry name" value="IgV"/>
    <property type="match status" value="1"/>
</dbReference>
<keyword evidence="1" id="KW-0732">Signal</keyword>
<dbReference type="Gene3D" id="2.60.40.10">
    <property type="entry name" value="Immunoglobulins"/>
    <property type="match status" value="2"/>
</dbReference>
<reference evidence="3" key="2">
    <citation type="journal article" date="2020" name="BMC">
        <title>Leishmania infection induces a limited differential gene expression in the sand fly midgut.</title>
        <authorList>
            <person name="Coutinho-Abreu I.V."/>
            <person name="Serafim T.D."/>
            <person name="Meneses C."/>
            <person name="Kamhawi S."/>
            <person name="Oliveira F."/>
            <person name="Valenzuela J.G."/>
        </authorList>
    </citation>
    <scope>NUCLEOTIDE SEQUENCE</scope>
    <source>
        <strain evidence="3">Jacobina</strain>
        <tissue evidence="3">Midgut</tissue>
    </source>
</reference>
<dbReference type="InterPro" id="IPR013783">
    <property type="entry name" value="Ig-like_fold"/>
</dbReference>
<dbReference type="SUPFAM" id="SSF48726">
    <property type="entry name" value="Immunoglobulin"/>
    <property type="match status" value="2"/>
</dbReference>
<feature type="signal peptide" evidence="1">
    <location>
        <begin position="1"/>
        <end position="25"/>
    </location>
</feature>
<dbReference type="SMART" id="SM00409">
    <property type="entry name" value="IG"/>
    <property type="match status" value="2"/>
</dbReference>
<organism evidence="4 5">
    <name type="scientific">Lutzomyia longipalpis</name>
    <name type="common">Sand fly</name>
    <dbReference type="NCBI Taxonomy" id="7200"/>
    <lineage>
        <taxon>Eukaryota</taxon>
        <taxon>Metazoa</taxon>
        <taxon>Ecdysozoa</taxon>
        <taxon>Arthropoda</taxon>
        <taxon>Hexapoda</taxon>
        <taxon>Insecta</taxon>
        <taxon>Pterygota</taxon>
        <taxon>Neoptera</taxon>
        <taxon>Endopterygota</taxon>
        <taxon>Diptera</taxon>
        <taxon>Nematocera</taxon>
        <taxon>Psychodoidea</taxon>
        <taxon>Psychodidae</taxon>
        <taxon>Lutzomyia</taxon>
        <taxon>Lutzomyia</taxon>
    </lineage>
</organism>
<dbReference type="InterPro" id="IPR037448">
    <property type="entry name" value="Zig-8"/>
</dbReference>
<accession>A0A1B0C9F9</accession>
<evidence type="ECO:0000313" key="3">
    <source>
        <dbReference type="EMBL" id="MBC1173443.1"/>
    </source>
</evidence>
<dbReference type="GO" id="GO:0050808">
    <property type="term" value="P:synapse organization"/>
    <property type="evidence" value="ECO:0007669"/>
    <property type="project" value="TreeGrafter"/>
</dbReference>
<dbReference type="InterPro" id="IPR007110">
    <property type="entry name" value="Ig-like_dom"/>
</dbReference>
<dbReference type="PANTHER" id="PTHR23279">
    <property type="entry name" value="DEFECTIVE PROBOSCIS EXTENSION RESPONSE DPR -RELATED"/>
    <property type="match status" value="1"/>
</dbReference>
<evidence type="ECO:0000259" key="2">
    <source>
        <dbReference type="PROSITE" id="PS50835"/>
    </source>
</evidence>
<dbReference type="Pfam" id="PF07686">
    <property type="entry name" value="V-set"/>
    <property type="match status" value="1"/>
</dbReference>
<dbReference type="EMBL" id="AJWK01002295">
    <property type="status" value="NOT_ANNOTATED_CDS"/>
    <property type="molecule type" value="Genomic_DNA"/>
</dbReference>
<dbReference type="EMBL" id="AJWK01002296">
    <property type="status" value="NOT_ANNOTATED_CDS"/>
    <property type="molecule type" value="Genomic_DNA"/>
</dbReference>
<name>A0A1B0C9F9_LUTLO</name>
<evidence type="ECO:0000313" key="5">
    <source>
        <dbReference type="Proteomes" id="UP000092461"/>
    </source>
</evidence>
<dbReference type="EnsemblMetazoa" id="LLOJ000581-RA">
    <property type="protein sequence ID" value="LLOJ000581-PA"/>
    <property type="gene ID" value="LLOJ000581"/>
</dbReference>
<dbReference type="VEuPathDB" id="VectorBase:LLOJ000581"/>
<feature type="domain" description="Ig-like" evidence="2">
    <location>
        <begin position="39"/>
        <end position="126"/>
    </location>
</feature>
<dbReference type="EMBL" id="GITU01004740">
    <property type="protein sequence ID" value="MBC1173443.1"/>
    <property type="molecule type" value="Transcribed_RNA"/>
</dbReference>
<dbReference type="SMART" id="SM00408">
    <property type="entry name" value="IGc2"/>
    <property type="match status" value="2"/>
</dbReference>